<organism evidence="1 2">
    <name type="scientific">Bifidobacterium adolescentis</name>
    <dbReference type="NCBI Taxonomy" id="1680"/>
    <lineage>
        <taxon>Bacteria</taxon>
        <taxon>Bacillati</taxon>
        <taxon>Actinomycetota</taxon>
        <taxon>Actinomycetes</taxon>
        <taxon>Bifidobacteriales</taxon>
        <taxon>Bifidobacteriaceae</taxon>
        <taxon>Bifidobacterium</taxon>
    </lineage>
</organism>
<reference evidence="1" key="2">
    <citation type="submission" date="2023-09" db="EMBL/GenBank/DDBJ databases">
        <title>Ecological and genomic based identification of the Bifidobacterium adolescentis prototype of the healthy human gut microbiota.</title>
        <authorList>
            <person name="Lugli G.A."/>
            <person name="Argentini C."/>
            <person name="Tarracchini C."/>
            <person name="Fontana F."/>
            <person name="Alessandri G."/>
            <person name="Mancabelli L."/>
            <person name="Milani C."/>
            <person name="Turroni F."/>
            <person name="Ventura M."/>
        </authorList>
    </citation>
    <scope>NUCLEOTIDE SEQUENCE</scope>
    <source>
        <strain evidence="1">703B</strain>
    </source>
</reference>
<name>A0AAF0VGS5_BIFAD</name>
<dbReference type="EMBL" id="CP133648">
    <property type="protein sequence ID" value="WNE86148.1"/>
    <property type="molecule type" value="Genomic_DNA"/>
</dbReference>
<protein>
    <submittedName>
        <fullName evidence="1">Uncharacterized protein</fullName>
    </submittedName>
</protein>
<dbReference type="AlphaFoldDB" id="A0AAF0VGS5"/>
<gene>
    <name evidence="1" type="ORF">B0703_04385</name>
</gene>
<evidence type="ECO:0000313" key="1">
    <source>
        <dbReference type="EMBL" id="WNE86148.1"/>
    </source>
</evidence>
<sequence length="92" mass="11045">MKVYVVTANVMDRDEYRDYTLKPVDRWHPYFTMRERVADQYGEYVSIMGVYSTFEQAEHRWDELDREGFDVLPIIECVVDANCWKYIGGYAE</sequence>
<accession>A0AAF0VGS5</accession>
<reference evidence="1" key="1">
    <citation type="journal article" date="2016" name="Sci. Rep.">
        <title>Evaluation of genetic diversity among strains of the human gut commensal Bifidobacterium adolescentis.</title>
        <authorList>
            <person name="Duranti S."/>
            <person name="Milani C."/>
            <person name="Lugli G.A."/>
            <person name="Mancabelli L."/>
            <person name="Turroni F."/>
            <person name="Ferrario C."/>
            <person name="Mangifesta M."/>
            <person name="Viappiani A."/>
            <person name="Sanchez B."/>
            <person name="Margolles A."/>
            <person name="van Sinderen D."/>
            <person name="Ventura M."/>
        </authorList>
    </citation>
    <scope>NUCLEOTIDE SEQUENCE</scope>
    <source>
        <strain evidence="1">703B</strain>
    </source>
</reference>
<dbReference type="RefSeq" id="WP_085347108.1">
    <property type="nucleotide sequence ID" value="NZ_CP133648.1"/>
</dbReference>
<proteinExistence type="predicted"/>
<evidence type="ECO:0000313" key="2">
    <source>
        <dbReference type="Proteomes" id="UP000193179"/>
    </source>
</evidence>
<dbReference type="Proteomes" id="UP000193179">
    <property type="component" value="Chromosome"/>
</dbReference>